<proteinExistence type="predicted"/>
<evidence type="ECO:0000313" key="2">
    <source>
        <dbReference type="EMBL" id="KAF9935743.1"/>
    </source>
</evidence>
<evidence type="ECO:0000313" key="3">
    <source>
        <dbReference type="Proteomes" id="UP000749646"/>
    </source>
</evidence>
<feature type="region of interest" description="Disordered" evidence="1">
    <location>
        <begin position="219"/>
        <end position="269"/>
    </location>
</feature>
<feature type="compositionally biased region" description="Low complexity" evidence="1">
    <location>
        <begin position="137"/>
        <end position="164"/>
    </location>
</feature>
<evidence type="ECO:0000256" key="1">
    <source>
        <dbReference type="SAM" id="MobiDB-lite"/>
    </source>
</evidence>
<name>A0A9P6LT07_9FUNG</name>
<dbReference type="AlphaFoldDB" id="A0A9P6LT07"/>
<feature type="compositionally biased region" description="Polar residues" evidence="1">
    <location>
        <begin position="93"/>
        <end position="106"/>
    </location>
</feature>
<sequence length="786" mass="89511">MTSDGGTLWQTIKFGREAVEVQARPGTQQTDGQPFVLLHDVQDIFPGASRFQCGKRALGFMVDVDGNKLLPLRVPHLPETALEVVVNEDPTPARSSLNSSAHTSIIRTPPASIIRTPSTDGLSSASNTNTKERPTRSTRPARPARQTTASPRSSRQRLLQQQQQEQEVAEKQLVEQAQQQQLIEQARQRQLTEQAQQQQLIEQTQLRQLTEQAQQKQQYYHTQELESGRLIKPPIPQIPPPIPASEIPATVTPRKPRRQNSNVSLSSEETQTKYRKSVVLYQSFLQHIRAGQTEQANVVKEDFRMHFNNLEVEMARNQDLQTRMLEMQETMLEMQQCSLDRLAVIQNRVQAILVQSYELHEYPNPRLFVVLPKDPTKWDSNNPIRNRFRLYFLCECGEHTKSSHQSKISHNIHLAKHEGYDLERPTEFFRRYGHYVLKLLQMFKYGVAVSGFAVPAMVPLRGGTGNKGGFLENVGHRNKHASVDNYNHNNLEPSVHLAIEFLQGLLSQDPAAASGMPHPDDVIEALEGSDLRRIGAFLKNRDEDLVLGNLYRIVTNDGYVKWVCQDHYRETCNTMSKRELEDLTNLNNGVFDEQHGRVEISLFSPLLASQFYKVLERARFVQELAIKLKWELTYNDAKALRDVIQRTNISVLELTCTASNSAAELLNRNKRAEPLWQIISNPKLRSFSLSGYSGLFRRSTVEARPNELRTFKVSEAIDWKRDSVKVVELLQMSPQLSDLTVGCTNIIEAYKALRESASKRCQLSRLTLEAGPDDRLSAQFEQDQAL</sequence>
<keyword evidence="3" id="KW-1185">Reference proteome</keyword>
<feature type="non-terminal residue" evidence="2">
    <location>
        <position position="1"/>
    </location>
</feature>
<protein>
    <submittedName>
        <fullName evidence="2">Uncharacterized protein</fullName>
    </submittedName>
</protein>
<reference evidence="2" key="1">
    <citation type="journal article" date="2020" name="Fungal Divers.">
        <title>Resolving the Mortierellaceae phylogeny through synthesis of multi-gene phylogenetics and phylogenomics.</title>
        <authorList>
            <person name="Vandepol N."/>
            <person name="Liber J."/>
            <person name="Desiro A."/>
            <person name="Na H."/>
            <person name="Kennedy M."/>
            <person name="Barry K."/>
            <person name="Grigoriev I.V."/>
            <person name="Miller A.N."/>
            <person name="O'Donnell K."/>
            <person name="Stajich J.E."/>
            <person name="Bonito G."/>
        </authorList>
    </citation>
    <scope>NUCLEOTIDE SEQUENCE</scope>
    <source>
        <strain evidence="2">MES-2147</strain>
    </source>
</reference>
<organism evidence="2 3">
    <name type="scientific">Modicella reniformis</name>
    <dbReference type="NCBI Taxonomy" id="1440133"/>
    <lineage>
        <taxon>Eukaryota</taxon>
        <taxon>Fungi</taxon>
        <taxon>Fungi incertae sedis</taxon>
        <taxon>Mucoromycota</taxon>
        <taxon>Mortierellomycotina</taxon>
        <taxon>Mortierellomycetes</taxon>
        <taxon>Mortierellales</taxon>
        <taxon>Mortierellaceae</taxon>
        <taxon>Modicella</taxon>
    </lineage>
</organism>
<feature type="compositionally biased region" description="Pro residues" evidence="1">
    <location>
        <begin position="233"/>
        <end position="243"/>
    </location>
</feature>
<accession>A0A9P6LT07</accession>
<gene>
    <name evidence="2" type="ORF">BGZ65_003076</name>
</gene>
<feature type="compositionally biased region" description="Polar residues" evidence="1">
    <location>
        <begin position="115"/>
        <end position="129"/>
    </location>
</feature>
<feature type="region of interest" description="Disordered" evidence="1">
    <location>
        <begin position="90"/>
        <end position="164"/>
    </location>
</feature>
<dbReference type="EMBL" id="JAAAHW010009843">
    <property type="protein sequence ID" value="KAF9935743.1"/>
    <property type="molecule type" value="Genomic_DNA"/>
</dbReference>
<dbReference type="OrthoDB" id="2334741at2759"/>
<feature type="compositionally biased region" description="Polar residues" evidence="1">
    <location>
        <begin position="259"/>
        <end position="269"/>
    </location>
</feature>
<dbReference type="Proteomes" id="UP000749646">
    <property type="component" value="Unassembled WGS sequence"/>
</dbReference>
<comment type="caution">
    <text evidence="2">The sequence shown here is derived from an EMBL/GenBank/DDBJ whole genome shotgun (WGS) entry which is preliminary data.</text>
</comment>